<keyword evidence="1" id="KW-0812">Transmembrane</keyword>
<protein>
    <submittedName>
        <fullName evidence="2">Uncharacterized protein</fullName>
    </submittedName>
</protein>
<evidence type="ECO:0000313" key="2">
    <source>
        <dbReference type="EMBL" id="KAG0671239.1"/>
    </source>
</evidence>
<organism evidence="2 3">
    <name type="scientific">Maudiozyma exigua</name>
    <name type="common">Yeast</name>
    <name type="synonym">Kazachstania exigua</name>
    <dbReference type="NCBI Taxonomy" id="34358"/>
    <lineage>
        <taxon>Eukaryota</taxon>
        <taxon>Fungi</taxon>
        <taxon>Dikarya</taxon>
        <taxon>Ascomycota</taxon>
        <taxon>Saccharomycotina</taxon>
        <taxon>Saccharomycetes</taxon>
        <taxon>Saccharomycetales</taxon>
        <taxon>Saccharomycetaceae</taxon>
        <taxon>Maudiozyma</taxon>
    </lineage>
</organism>
<feature type="transmembrane region" description="Helical" evidence="1">
    <location>
        <begin position="12"/>
        <end position="30"/>
    </location>
</feature>
<evidence type="ECO:0000256" key="1">
    <source>
        <dbReference type="SAM" id="Phobius"/>
    </source>
</evidence>
<comment type="caution">
    <text evidence="2">The sequence shown here is derived from an EMBL/GenBank/DDBJ whole genome shotgun (WGS) entry which is preliminary data.</text>
</comment>
<evidence type="ECO:0000313" key="3">
    <source>
        <dbReference type="Proteomes" id="UP000750334"/>
    </source>
</evidence>
<dbReference type="Proteomes" id="UP000750334">
    <property type="component" value="Unassembled WGS sequence"/>
</dbReference>
<feature type="transmembrane region" description="Helical" evidence="1">
    <location>
        <begin position="36"/>
        <end position="63"/>
    </location>
</feature>
<sequence>MNSIKISRVGGVHIPSFLLGFLGSILLYFLSPGIALVLGGLVSFIRFIVICGGVVGVGYFVYLNKDKITENPRRTNNGNGKVNDSIQSAKACDVNIKGNAKVGGEFKYFNIPITKLGEAEKPDLPPRSRFVDVSDMDIHELNRLQGKPKPKPPPRNIVEEFIDEADRPLDNSMNLDVMGSKTQVMNRNARYDNFVNMAGVNHGK</sequence>
<accession>A0A9P7BD42</accession>
<gene>
    <name evidence="2" type="ORF">C6P45_001003</name>
</gene>
<keyword evidence="3" id="KW-1185">Reference proteome</keyword>
<dbReference type="OrthoDB" id="4066762at2759"/>
<keyword evidence="1" id="KW-0472">Membrane</keyword>
<name>A0A9P7BD42_MAUEX</name>
<reference evidence="2 3" key="1">
    <citation type="submission" date="2020-11" db="EMBL/GenBank/DDBJ databases">
        <title>Kefir isolates.</title>
        <authorList>
            <person name="Marcisauskas S."/>
            <person name="Kim Y."/>
            <person name="Blasche S."/>
        </authorList>
    </citation>
    <scope>NUCLEOTIDE SEQUENCE [LARGE SCALE GENOMIC DNA]</scope>
    <source>
        <strain evidence="2 3">OG2</strain>
    </source>
</reference>
<keyword evidence="1" id="KW-1133">Transmembrane helix</keyword>
<proteinExistence type="predicted"/>
<dbReference type="AlphaFoldDB" id="A0A9P7BD42"/>
<dbReference type="EMBL" id="PUHR01000014">
    <property type="protein sequence ID" value="KAG0671239.1"/>
    <property type="molecule type" value="Genomic_DNA"/>
</dbReference>